<keyword evidence="6 8" id="KW-0472">Membrane</keyword>
<evidence type="ECO:0000256" key="2">
    <source>
        <dbReference type="ARBA" id="ARBA00022448"/>
    </source>
</evidence>
<evidence type="ECO:0000313" key="13">
    <source>
        <dbReference type="Proteomes" id="UP000249645"/>
    </source>
</evidence>
<keyword evidence="7 8" id="KW-0998">Cell outer membrane</keyword>
<dbReference type="PROSITE" id="PS52016">
    <property type="entry name" value="TONB_DEPENDENT_REC_3"/>
    <property type="match status" value="1"/>
</dbReference>
<dbReference type="InterPro" id="IPR036942">
    <property type="entry name" value="Beta-barrel_TonB_sf"/>
</dbReference>
<dbReference type="EMBL" id="QFOI01000022">
    <property type="protein sequence ID" value="PZP51746.1"/>
    <property type="molecule type" value="Genomic_DNA"/>
</dbReference>
<accession>A0A2W5H148</accession>
<evidence type="ECO:0000259" key="11">
    <source>
        <dbReference type="Pfam" id="PF07715"/>
    </source>
</evidence>
<dbReference type="AlphaFoldDB" id="A0A2W5H148"/>
<evidence type="ECO:0000256" key="3">
    <source>
        <dbReference type="ARBA" id="ARBA00022452"/>
    </source>
</evidence>
<evidence type="ECO:0000256" key="5">
    <source>
        <dbReference type="ARBA" id="ARBA00023077"/>
    </source>
</evidence>
<dbReference type="InterPro" id="IPR039426">
    <property type="entry name" value="TonB-dep_rcpt-like"/>
</dbReference>
<proteinExistence type="inferred from homology"/>
<evidence type="ECO:0000259" key="10">
    <source>
        <dbReference type="Pfam" id="PF00593"/>
    </source>
</evidence>
<dbReference type="NCBIfam" id="TIGR04057">
    <property type="entry name" value="SusC_RagA_signa"/>
    <property type="match status" value="1"/>
</dbReference>
<dbReference type="Gene3D" id="2.40.170.20">
    <property type="entry name" value="TonB-dependent receptor, beta-barrel domain"/>
    <property type="match status" value="1"/>
</dbReference>
<sequence>MDPALKYTTDFADVNFQNQSKSGISVGETVDIAMKPKEGDLDEVVVVGYGTMKKKDLTSAIVDVTPKDFNAGGARNAMDLIQGKVAGLNITRTSGSNPNSGVSMQLRGVASINGSNSPLVVIDGVPGGNLDLLQQSDIESISVLKDGSAAAIYGTRANGGVILVTTKKAKSGAPIYDYNGWVRKEYLYRYPKVLSAAQYRQRMSENWPNSKMQDFGSSTDWFDELVNHSNLSHYHNVSMSGGTANTSYRASVYFSNMEGIAKANSRQQYGATMAIHNKGFNNRLTTDINILYNNNEANLLGGGNWEDALFNLNPTQSPYDSSNLGGYWNQRGTTNVVSRLNQETSTRSQQTTLAQLKSTLQILNDLTATVSGSVQRDQYVDNQYRSIYSQSSQNDGDVPNGGYAYKSTWLGKDFLFEPTINYNSSFSKDHSVTAVVGYSYQNHVEEGFNASNKGFTNDLFQNDNLSAGTALGLGKAGMGSSKYSNKLIAFFGRANYSYRGKYLAQFILRHEGSTFFGDNNKWANFPGVSAGWVISQENFMKSISWVNNLKLRVGYGITGNQGFPNGTSYLALMGTGGFYQFPNGTWQQTYGPRQNYNPDLRWERKKEWNLGLDFSLFNYAITGSIDYFHRRTSNLALNNPVEVPSNVATTTFMNIGTLGSNGIELALGATPVKGKDFQWSIDATASHTTNKLLTYTNAQYMEGGGIPNPGNLGNSQRNYPGQLIGAFYGKRFAGFTDEGKWLFYNKEGAAVPVNQITPDDYTFLGNGQPRYFASLTNTFRYKDFSLRFFLRGKFGYDILNLTDMYYGNRVATYNMLQTAFTTYKDLNDNMQYSNYYIQSGNYVKLDEVTFSYNIRVPKNNYIRNVSVYVTGTNLWLITKYKNNDPDFVNDTGLFPGVDSRGVYPSTRSFLIGAHIGF</sequence>
<evidence type="ECO:0000256" key="8">
    <source>
        <dbReference type="PROSITE-ProRule" id="PRU01360"/>
    </source>
</evidence>
<dbReference type="InterPro" id="IPR023997">
    <property type="entry name" value="TonB-dep_OMP_SusC/RagA_CS"/>
</dbReference>
<evidence type="ECO:0000256" key="9">
    <source>
        <dbReference type="RuleBase" id="RU003357"/>
    </source>
</evidence>
<organism evidence="12 13">
    <name type="scientific">Pseudopedobacter saltans</name>
    <dbReference type="NCBI Taxonomy" id="151895"/>
    <lineage>
        <taxon>Bacteria</taxon>
        <taxon>Pseudomonadati</taxon>
        <taxon>Bacteroidota</taxon>
        <taxon>Sphingobacteriia</taxon>
        <taxon>Sphingobacteriales</taxon>
        <taxon>Sphingobacteriaceae</taxon>
        <taxon>Pseudopedobacter</taxon>
    </lineage>
</organism>
<comment type="caution">
    <text evidence="12">The sequence shown here is derived from an EMBL/GenBank/DDBJ whole genome shotgun (WGS) entry which is preliminary data.</text>
</comment>
<evidence type="ECO:0000256" key="1">
    <source>
        <dbReference type="ARBA" id="ARBA00004571"/>
    </source>
</evidence>
<evidence type="ECO:0000256" key="6">
    <source>
        <dbReference type="ARBA" id="ARBA00023136"/>
    </source>
</evidence>
<dbReference type="NCBIfam" id="TIGR04056">
    <property type="entry name" value="OMP_RagA_SusC"/>
    <property type="match status" value="1"/>
</dbReference>
<reference evidence="12 13" key="1">
    <citation type="submission" date="2017-11" db="EMBL/GenBank/DDBJ databases">
        <title>Infants hospitalized years apart are colonized by the same room-sourced microbial strains.</title>
        <authorList>
            <person name="Brooks B."/>
            <person name="Olm M.R."/>
            <person name="Firek B.A."/>
            <person name="Baker R."/>
            <person name="Thomas B.C."/>
            <person name="Morowitz M.J."/>
            <person name="Banfield J.F."/>
        </authorList>
    </citation>
    <scope>NUCLEOTIDE SEQUENCE [LARGE SCALE GENOMIC DNA]</scope>
    <source>
        <strain evidence="12">S2_009_000_R2_76</strain>
    </source>
</reference>
<dbReference type="SUPFAM" id="SSF56935">
    <property type="entry name" value="Porins"/>
    <property type="match status" value="1"/>
</dbReference>
<keyword evidence="4 8" id="KW-0812">Transmembrane</keyword>
<name>A0A2W5H148_9SPHI</name>
<dbReference type="InterPro" id="IPR023996">
    <property type="entry name" value="TonB-dep_OMP_SusC/RagA"/>
</dbReference>
<dbReference type="Gene3D" id="2.170.130.10">
    <property type="entry name" value="TonB-dependent receptor, plug domain"/>
    <property type="match status" value="1"/>
</dbReference>
<keyword evidence="2 8" id="KW-0813">Transport</keyword>
<keyword evidence="3 8" id="KW-1134">Transmembrane beta strand</keyword>
<dbReference type="GO" id="GO:0009279">
    <property type="term" value="C:cell outer membrane"/>
    <property type="evidence" value="ECO:0007669"/>
    <property type="project" value="UniProtKB-SubCell"/>
</dbReference>
<dbReference type="Pfam" id="PF00593">
    <property type="entry name" value="TonB_dep_Rec_b-barrel"/>
    <property type="match status" value="1"/>
</dbReference>
<dbReference type="InterPro" id="IPR037066">
    <property type="entry name" value="Plug_dom_sf"/>
</dbReference>
<dbReference type="Pfam" id="PF07715">
    <property type="entry name" value="Plug"/>
    <property type="match status" value="1"/>
</dbReference>
<dbReference type="InterPro" id="IPR000531">
    <property type="entry name" value="Beta-barrel_TonB"/>
</dbReference>
<comment type="subcellular location">
    <subcellularLocation>
        <location evidence="1 8">Cell outer membrane</location>
        <topology evidence="1 8">Multi-pass membrane protein</topology>
    </subcellularLocation>
</comment>
<comment type="similarity">
    <text evidence="8 9">Belongs to the TonB-dependent receptor family.</text>
</comment>
<feature type="domain" description="TonB-dependent receptor-like beta-barrel" evidence="10">
    <location>
        <begin position="306"/>
        <end position="736"/>
    </location>
</feature>
<dbReference type="Proteomes" id="UP000249645">
    <property type="component" value="Unassembled WGS sequence"/>
</dbReference>
<evidence type="ECO:0000256" key="7">
    <source>
        <dbReference type="ARBA" id="ARBA00023237"/>
    </source>
</evidence>
<evidence type="ECO:0000313" key="12">
    <source>
        <dbReference type="EMBL" id="PZP51746.1"/>
    </source>
</evidence>
<gene>
    <name evidence="12" type="ORF">DI598_02455</name>
</gene>
<keyword evidence="5 9" id="KW-0798">TonB box</keyword>
<feature type="domain" description="TonB-dependent receptor plug" evidence="11">
    <location>
        <begin position="54"/>
        <end position="161"/>
    </location>
</feature>
<protein>
    <submittedName>
        <fullName evidence="12">SusC/RagA family TonB-linked outer membrane protein</fullName>
    </submittedName>
</protein>
<dbReference type="InterPro" id="IPR012910">
    <property type="entry name" value="Plug_dom"/>
</dbReference>
<evidence type="ECO:0000256" key="4">
    <source>
        <dbReference type="ARBA" id="ARBA00022692"/>
    </source>
</evidence>